<reference evidence="14 15" key="1">
    <citation type="journal article" date="2017" name="Front. Microbiol.">
        <title>Labilibaculum manganireducens gen. nov., sp. nov. and Labilibaculum filiforme sp. nov., Novel Bacteroidetes Isolated from Subsurface Sediments of the Baltic Sea.</title>
        <authorList>
            <person name="Vandieken V."/>
            <person name="Marshall I.P."/>
            <person name="Niemann H."/>
            <person name="Engelen B."/>
            <person name="Cypionka H."/>
        </authorList>
    </citation>
    <scope>NUCLEOTIDE SEQUENCE [LARGE SCALE GENOMIC DNA]</scope>
    <source>
        <strain evidence="14 15">59.10-2M</strain>
    </source>
</reference>
<dbReference type="PROSITE" id="PS50113">
    <property type="entry name" value="PAC"/>
    <property type="match status" value="1"/>
</dbReference>
<dbReference type="EC" id="2.7.13.3" evidence="3"/>
<comment type="caution">
    <text evidence="14">The sequence shown here is derived from an EMBL/GenBank/DDBJ whole genome shotgun (WGS) entry which is preliminary data.</text>
</comment>
<feature type="domain" description="Histidine kinase" evidence="12">
    <location>
        <begin position="122"/>
        <end position="341"/>
    </location>
</feature>
<proteinExistence type="predicted"/>
<dbReference type="InterPro" id="IPR003594">
    <property type="entry name" value="HATPase_dom"/>
</dbReference>
<keyword evidence="11" id="KW-0472">Membrane</keyword>
<dbReference type="GO" id="GO:0005886">
    <property type="term" value="C:plasma membrane"/>
    <property type="evidence" value="ECO:0007669"/>
    <property type="project" value="UniProtKB-SubCell"/>
</dbReference>
<evidence type="ECO:0000313" key="15">
    <source>
        <dbReference type="Proteomes" id="UP000233618"/>
    </source>
</evidence>
<dbReference type="RefSeq" id="WP_101309647.1">
    <property type="nucleotide sequence ID" value="NZ_MVDE01000012.1"/>
</dbReference>
<dbReference type="Gene3D" id="1.10.287.130">
    <property type="match status" value="1"/>
</dbReference>
<dbReference type="InterPro" id="IPR005467">
    <property type="entry name" value="His_kinase_dom"/>
</dbReference>
<dbReference type="CDD" id="cd00082">
    <property type="entry name" value="HisKA"/>
    <property type="match status" value="1"/>
</dbReference>
<dbReference type="InterPro" id="IPR000014">
    <property type="entry name" value="PAS"/>
</dbReference>
<dbReference type="SUPFAM" id="SSF47384">
    <property type="entry name" value="Homodimeric domain of signal transducing histidine kinase"/>
    <property type="match status" value="1"/>
</dbReference>
<dbReference type="SMART" id="SM00388">
    <property type="entry name" value="HisKA"/>
    <property type="match status" value="1"/>
</dbReference>
<dbReference type="Proteomes" id="UP000233618">
    <property type="component" value="Unassembled WGS sequence"/>
</dbReference>
<dbReference type="Gene3D" id="3.30.450.20">
    <property type="entry name" value="PAS domain"/>
    <property type="match status" value="1"/>
</dbReference>
<dbReference type="Pfam" id="PF02518">
    <property type="entry name" value="HATPase_c"/>
    <property type="match status" value="1"/>
</dbReference>
<dbReference type="GO" id="GO:0005524">
    <property type="term" value="F:ATP binding"/>
    <property type="evidence" value="ECO:0007669"/>
    <property type="project" value="UniProtKB-KW"/>
</dbReference>
<evidence type="ECO:0000259" key="13">
    <source>
        <dbReference type="PROSITE" id="PS50113"/>
    </source>
</evidence>
<accession>A0A2N3I943</accession>
<comment type="subcellular location">
    <subcellularLocation>
        <location evidence="2">Cell membrane</location>
    </subcellularLocation>
</comment>
<evidence type="ECO:0000256" key="3">
    <source>
        <dbReference type="ARBA" id="ARBA00012438"/>
    </source>
</evidence>
<keyword evidence="10" id="KW-0902">Two-component regulatory system</keyword>
<evidence type="ECO:0000256" key="8">
    <source>
        <dbReference type="ARBA" id="ARBA00022777"/>
    </source>
</evidence>
<evidence type="ECO:0000313" key="14">
    <source>
        <dbReference type="EMBL" id="PKQ66798.1"/>
    </source>
</evidence>
<dbReference type="InterPro" id="IPR036097">
    <property type="entry name" value="HisK_dim/P_sf"/>
</dbReference>
<dbReference type="InterPro" id="IPR000700">
    <property type="entry name" value="PAS-assoc_C"/>
</dbReference>
<keyword evidence="7" id="KW-0547">Nucleotide-binding</keyword>
<dbReference type="InterPro" id="IPR050736">
    <property type="entry name" value="Sensor_HK_Regulatory"/>
</dbReference>
<dbReference type="SUPFAM" id="SSF55785">
    <property type="entry name" value="PYP-like sensor domain (PAS domain)"/>
    <property type="match status" value="1"/>
</dbReference>
<evidence type="ECO:0000256" key="6">
    <source>
        <dbReference type="ARBA" id="ARBA00022679"/>
    </source>
</evidence>
<evidence type="ECO:0000256" key="9">
    <source>
        <dbReference type="ARBA" id="ARBA00022840"/>
    </source>
</evidence>
<evidence type="ECO:0000256" key="11">
    <source>
        <dbReference type="ARBA" id="ARBA00023136"/>
    </source>
</evidence>
<keyword evidence="8" id="KW-0418">Kinase</keyword>
<sequence length="341" mass="39128">MQIIYANQAILKMLKYDSLEDLAKKKLSKGCYADNNKRENFKKILEEKGEVINFQSEWYTKEGDVIYVKEGARAVRNVTGRIVRYDGYVDNITDFKLTQMKLIKAAQEAEEASKLKSAFLTNMNHEIRTPMNSILGFAELLEDSVLSKEDHLKYIGAIQQSSIRMLNTIDELIQMSKLDADCLDIYIEDVNVEDVIEDMYVLYKSEADAKGIEFSYENNHKAKEIIIFSDKEKIEIILSKLISNAIKYTNKGSVKFGFDFKTKTNEIQFYIKDTGVGISAEDQELIFEHFYRIDNGREIIYEGAGLGLTIVKEYVKILGGRIRVESVKGKGSQFYFVLPIH</sequence>
<feature type="domain" description="PAC" evidence="13">
    <location>
        <begin position="52"/>
        <end position="104"/>
    </location>
</feature>
<evidence type="ECO:0000256" key="4">
    <source>
        <dbReference type="ARBA" id="ARBA00022475"/>
    </source>
</evidence>
<dbReference type="AlphaFoldDB" id="A0A2N3I943"/>
<evidence type="ECO:0000256" key="5">
    <source>
        <dbReference type="ARBA" id="ARBA00022553"/>
    </source>
</evidence>
<dbReference type="GO" id="GO:0000155">
    <property type="term" value="F:phosphorelay sensor kinase activity"/>
    <property type="evidence" value="ECO:0007669"/>
    <property type="project" value="InterPro"/>
</dbReference>
<dbReference type="InterPro" id="IPR003661">
    <property type="entry name" value="HisK_dim/P_dom"/>
</dbReference>
<dbReference type="EMBL" id="MVDE01000012">
    <property type="protein sequence ID" value="PKQ66798.1"/>
    <property type="molecule type" value="Genomic_DNA"/>
</dbReference>
<dbReference type="InterPro" id="IPR035965">
    <property type="entry name" value="PAS-like_dom_sf"/>
</dbReference>
<dbReference type="SUPFAM" id="SSF55874">
    <property type="entry name" value="ATPase domain of HSP90 chaperone/DNA topoisomerase II/histidine kinase"/>
    <property type="match status" value="1"/>
</dbReference>
<dbReference type="NCBIfam" id="TIGR00229">
    <property type="entry name" value="sensory_box"/>
    <property type="match status" value="1"/>
</dbReference>
<dbReference type="PROSITE" id="PS50109">
    <property type="entry name" value="HIS_KIN"/>
    <property type="match status" value="1"/>
</dbReference>
<dbReference type="InterPro" id="IPR036890">
    <property type="entry name" value="HATPase_C_sf"/>
</dbReference>
<evidence type="ECO:0000259" key="12">
    <source>
        <dbReference type="PROSITE" id="PS50109"/>
    </source>
</evidence>
<dbReference type="FunFam" id="3.30.565.10:FF:000023">
    <property type="entry name" value="PAS domain-containing sensor histidine kinase"/>
    <property type="match status" value="1"/>
</dbReference>
<keyword evidence="6" id="KW-0808">Transferase</keyword>
<dbReference type="Gene3D" id="3.30.565.10">
    <property type="entry name" value="Histidine kinase-like ATPase, C-terminal domain"/>
    <property type="match status" value="1"/>
</dbReference>
<name>A0A2N3I943_9BACT</name>
<evidence type="ECO:0000256" key="2">
    <source>
        <dbReference type="ARBA" id="ARBA00004236"/>
    </source>
</evidence>
<evidence type="ECO:0000256" key="1">
    <source>
        <dbReference type="ARBA" id="ARBA00000085"/>
    </source>
</evidence>
<keyword evidence="9" id="KW-0067">ATP-binding</keyword>
<dbReference type="PANTHER" id="PTHR43711:SF1">
    <property type="entry name" value="HISTIDINE KINASE 1"/>
    <property type="match status" value="1"/>
</dbReference>
<protein>
    <recommendedName>
        <fullName evidence="3">histidine kinase</fullName>
        <ecNumber evidence="3">2.7.13.3</ecNumber>
    </recommendedName>
</protein>
<dbReference type="Pfam" id="PF00512">
    <property type="entry name" value="HisKA"/>
    <property type="match status" value="1"/>
</dbReference>
<evidence type="ECO:0000256" key="7">
    <source>
        <dbReference type="ARBA" id="ARBA00022741"/>
    </source>
</evidence>
<evidence type="ECO:0000256" key="10">
    <source>
        <dbReference type="ARBA" id="ARBA00023012"/>
    </source>
</evidence>
<dbReference type="PRINTS" id="PR00344">
    <property type="entry name" value="BCTRLSENSOR"/>
</dbReference>
<dbReference type="Pfam" id="PF13426">
    <property type="entry name" value="PAS_9"/>
    <property type="match status" value="1"/>
</dbReference>
<dbReference type="InterPro" id="IPR004358">
    <property type="entry name" value="Sig_transdc_His_kin-like_C"/>
</dbReference>
<keyword evidence="5" id="KW-0597">Phosphoprotein</keyword>
<comment type="catalytic activity">
    <reaction evidence="1">
        <text>ATP + protein L-histidine = ADP + protein N-phospho-L-histidine.</text>
        <dbReference type="EC" id="2.7.13.3"/>
    </reaction>
</comment>
<keyword evidence="4" id="KW-1003">Cell membrane</keyword>
<organism evidence="14 15">
    <name type="scientific">Labilibaculum manganireducens</name>
    <dbReference type="NCBI Taxonomy" id="1940525"/>
    <lineage>
        <taxon>Bacteria</taxon>
        <taxon>Pseudomonadati</taxon>
        <taxon>Bacteroidota</taxon>
        <taxon>Bacteroidia</taxon>
        <taxon>Marinilabiliales</taxon>
        <taxon>Marinifilaceae</taxon>
        <taxon>Labilibaculum</taxon>
    </lineage>
</organism>
<keyword evidence="15" id="KW-1185">Reference proteome</keyword>
<dbReference type="PANTHER" id="PTHR43711">
    <property type="entry name" value="TWO-COMPONENT HISTIDINE KINASE"/>
    <property type="match status" value="1"/>
</dbReference>
<dbReference type="SMART" id="SM00387">
    <property type="entry name" value="HATPase_c"/>
    <property type="match status" value="1"/>
</dbReference>
<gene>
    <name evidence="14" type="ORF">BZG01_09730</name>
</gene>